<dbReference type="GO" id="GO:0009922">
    <property type="term" value="F:fatty acid elongase activity"/>
    <property type="evidence" value="ECO:0007669"/>
    <property type="project" value="InterPro"/>
</dbReference>
<feature type="transmembrane region" description="Helical" evidence="10">
    <location>
        <begin position="152"/>
        <end position="171"/>
    </location>
</feature>
<dbReference type="GO" id="GO:0034625">
    <property type="term" value="P:fatty acid elongation, monounsaturated fatty acid"/>
    <property type="evidence" value="ECO:0007669"/>
    <property type="project" value="TreeGrafter"/>
</dbReference>
<dbReference type="GO" id="GO:0019367">
    <property type="term" value="P:fatty acid elongation, saturated fatty acid"/>
    <property type="evidence" value="ECO:0007669"/>
    <property type="project" value="TreeGrafter"/>
</dbReference>
<dbReference type="PANTHER" id="PTHR11157">
    <property type="entry name" value="FATTY ACID ACYL TRANSFERASE-RELATED"/>
    <property type="match status" value="1"/>
</dbReference>
<proteinExistence type="predicted"/>
<evidence type="ECO:0000256" key="6">
    <source>
        <dbReference type="ARBA" id="ARBA00022989"/>
    </source>
</evidence>
<evidence type="ECO:0000256" key="3">
    <source>
        <dbReference type="ARBA" id="ARBA00022679"/>
    </source>
</evidence>
<dbReference type="GO" id="GO:0005789">
    <property type="term" value="C:endoplasmic reticulum membrane"/>
    <property type="evidence" value="ECO:0007669"/>
    <property type="project" value="TreeGrafter"/>
</dbReference>
<feature type="transmembrane region" description="Helical" evidence="10">
    <location>
        <begin position="33"/>
        <end position="53"/>
    </location>
</feature>
<keyword evidence="8 10" id="KW-0472">Membrane</keyword>
<organism evidence="11 12">
    <name type="scientific">Nicotiana attenuata</name>
    <name type="common">Coyote tobacco</name>
    <dbReference type="NCBI Taxonomy" id="49451"/>
    <lineage>
        <taxon>Eukaryota</taxon>
        <taxon>Viridiplantae</taxon>
        <taxon>Streptophyta</taxon>
        <taxon>Embryophyta</taxon>
        <taxon>Tracheophyta</taxon>
        <taxon>Spermatophyta</taxon>
        <taxon>Magnoliopsida</taxon>
        <taxon>eudicotyledons</taxon>
        <taxon>Gunneridae</taxon>
        <taxon>Pentapetalae</taxon>
        <taxon>asterids</taxon>
        <taxon>lamiids</taxon>
        <taxon>Solanales</taxon>
        <taxon>Solanaceae</taxon>
        <taxon>Nicotianoideae</taxon>
        <taxon>Nicotianeae</taxon>
        <taxon>Nicotiana</taxon>
    </lineage>
</organism>
<dbReference type="PANTHER" id="PTHR11157:SF127">
    <property type="entry name" value="ELONGATION OF FATTY ACIDS PROTEIN DDB_G0272012"/>
    <property type="match status" value="1"/>
</dbReference>
<feature type="transmembrane region" description="Helical" evidence="10">
    <location>
        <begin position="210"/>
        <end position="231"/>
    </location>
</feature>
<evidence type="ECO:0000256" key="1">
    <source>
        <dbReference type="ARBA" id="ARBA00004141"/>
    </source>
</evidence>
<dbReference type="InterPro" id="IPR002076">
    <property type="entry name" value="ELO_fam"/>
</dbReference>
<keyword evidence="4 10" id="KW-0812">Transmembrane</keyword>
<evidence type="ECO:0000256" key="10">
    <source>
        <dbReference type="SAM" id="Phobius"/>
    </source>
</evidence>
<evidence type="ECO:0000256" key="2">
    <source>
        <dbReference type="ARBA" id="ARBA00022516"/>
    </source>
</evidence>
<gene>
    <name evidence="11" type="primary">HOS3_0</name>
    <name evidence="11" type="ORF">A4A49_33774</name>
</gene>
<reference evidence="11" key="1">
    <citation type="submission" date="2016-11" db="EMBL/GenBank/DDBJ databases">
        <title>The genome of Nicotiana attenuata.</title>
        <authorList>
            <person name="Xu S."/>
            <person name="Brockmoeller T."/>
            <person name="Gaquerel E."/>
            <person name="Navarro A."/>
            <person name="Kuhl H."/>
            <person name="Gase K."/>
            <person name="Ling Z."/>
            <person name="Zhou W."/>
            <person name="Kreitzer C."/>
            <person name="Stanke M."/>
            <person name="Tang H."/>
            <person name="Lyons E."/>
            <person name="Pandey P."/>
            <person name="Pandey S.P."/>
            <person name="Timmermann B."/>
            <person name="Baldwin I.T."/>
        </authorList>
    </citation>
    <scope>NUCLEOTIDE SEQUENCE [LARGE SCALE GENOMIC DNA]</scope>
    <source>
        <strain evidence="11">UT</strain>
    </source>
</reference>
<dbReference type="GO" id="GO:0042761">
    <property type="term" value="P:very long-chain fatty acid biosynthetic process"/>
    <property type="evidence" value="ECO:0007669"/>
    <property type="project" value="TreeGrafter"/>
</dbReference>
<evidence type="ECO:0000313" key="12">
    <source>
        <dbReference type="Proteomes" id="UP000187609"/>
    </source>
</evidence>
<keyword evidence="3" id="KW-0808">Transferase</keyword>
<feature type="transmembrane region" description="Helical" evidence="10">
    <location>
        <begin position="65"/>
        <end position="92"/>
    </location>
</feature>
<keyword evidence="2" id="KW-0444">Lipid biosynthesis</keyword>
<dbReference type="GO" id="GO:0034626">
    <property type="term" value="P:fatty acid elongation, polyunsaturated fatty acid"/>
    <property type="evidence" value="ECO:0007669"/>
    <property type="project" value="TreeGrafter"/>
</dbReference>
<keyword evidence="6 10" id="KW-1133">Transmembrane helix</keyword>
<dbReference type="Pfam" id="PF01151">
    <property type="entry name" value="ELO"/>
    <property type="match status" value="1"/>
</dbReference>
<comment type="caution">
    <text evidence="11">The sequence shown here is derived from an EMBL/GenBank/DDBJ whole genome shotgun (WGS) entry which is preliminary data.</text>
</comment>
<dbReference type="Proteomes" id="UP000187609">
    <property type="component" value="Unassembled WGS sequence"/>
</dbReference>
<keyword evidence="5" id="KW-0276">Fatty acid metabolism</keyword>
<dbReference type="AlphaFoldDB" id="A0A1J6KCI7"/>
<dbReference type="OMA" id="PLMLMHW"/>
<dbReference type="GO" id="GO:0030148">
    <property type="term" value="P:sphingolipid biosynthetic process"/>
    <property type="evidence" value="ECO:0007669"/>
    <property type="project" value="TreeGrafter"/>
</dbReference>
<comment type="subcellular location">
    <subcellularLocation>
        <location evidence="1">Membrane</location>
        <topology evidence="1">Multi-pass membrane protein</topology>
    </subcellularLocation>
</comment>
<sequence length="284" mass="32845">MEDLYSIVHYWLVGHPIISQFEFKHGLTFGATLLFPIVSMFMYLSFTILSLRFQSLLPTISAATLRLITAIHSLILCVLSLLITVGCSLSVVHQVAAHDWTWVICYNRLNNYTNIIPRGPIFFWAYVFYLSKILEYIDTLLIILSSSRSRRLSFLHVYHHAMVPLLCYVTLKNSQSMLHTGVITNASVHVLMYAYYFLSAIGKRPWWKKLVTNVQIVQFMFCFLCLGAVIYYHLTSEFGCSGIGVWFFTISFNISLLALFLNFHFKTYANNVKKNREDKLDKQT</sequence>
<protein>
    <submittedName>
        <fullName evidence="11">Elongation of fatty acids protein 3-like protein</fullName>
    </submittedName>
</protein>
<keyword evidence="7" id="KW-0443">Lipid metabolism</keyword>
<evidence type="ECO:0000256" key="8">
    <source>
        <dbReference type="ARBA" id="ARBA00023136"/>
    </source>
</evidence>
<evidence type="ECO:0000256" key="7">
    <source>
        <dbReference type="ARBA" id="ARBA00023098"/>
    </source>
</evidence>
<keyword evidence="12" id="KW-1185">Reference proteome</keyword>
<dbReference type="EMBL" id="MJEQ01002270">
    <property type="protein sequence ID" value="OIT27805.1"/>
    <property type="molecule type" value="Genomic_DNA"/>
</dbReference>
<dbReference type="PROSITE" id="PS01188">
    <property type="entry name" value="ELO"/>
    <property type="match status" value="1"/>
</dbReference>
<feature type="transmembrane region" description="Helical" evidence="10">
    <location>
        <begin position="243"/>
        <end position="265"/>
    </location>
</feature>
<feature type="transmembrane region" description="Helical" evidence="10">
    <location>
        <begin position="121"/>
        <end position="145"/>
    </location>
</feature>
<evidence type="ECO:0000256" key="9">
    <source>
        <dbReference type="ARBA" id="ARBA00023160"/>
    </source>
</evidence>
<keyword evidence="9" id="KW-0275">Fatty acid biosynthesis</keyword>
<name>A0A1J6KCI7_NICAT</name>
<evidence type="ECO:0000313" key="11">
    <source>
        <dbReference type="EMBL" id="OIT27805.1"/>
    </source>
</evidence>
<evidence type="ECO:0000256" key="4">
    <source>
        <dbReference type="ARBA" id="ARBA00022692"/>
    </source>
</evidence>
<accession>A0A1J6KCI7</accession>
<feature type="transmembrane region" description="Helical" evidence="10">
    <location>
        <begin position="177"/>
        <end position="198"/>
    </location>
</feature>
<dbReference type="SMR" id="A0A1J6KCI7"/>
<dbReference type="InterPro" id="IPR030457">
    <property type="entry name" value="ELO_CS"/>
</dbReference>
<evidence type="ECO:0000256" key="5">
    <source>
        <dbReference type="ARBA" id="ARBA00022832"/>
    </source>
</evidence>
<dbReference type="Gramene" id="OIT27805">
    <property type="protein sequence ID" value="OIT27805"/>
    <property type="gene ID" value="A4A49_33774"/>
</dbReference>